<dbReference type="GO" id="GO:0006824">
    <property type="term" value="P:cobalt ion transport"/>
    <property type="evidence" value="ECO:0007669"/>
    <property type="project" value="InterPro"/>
</dbReference>
<dbReference type="RefSeq" id="WP_119727626.1">
    <property type="nucleotide sequence ID" value="NZ_JACJII010000001.1"/>
</dbReference>
<keyword evidence="5 6" id="KW-0472">Membrane</keyword>
<dbReference type="InterPro" id="IPR051611">
    <property type="entry name" value="ECF_transporter_component"/>
</dbReference>
<evidence type="ECO:0000313" key="7">
    <source>
        <dbReference type="EMBL" id="MBA9004108.1"/>
    </source>
</evidence>
<dbReference type="Proteomes" id="UP000539313">
    <property type="component" value="Unassembled WGS sequence"/>
</dbReference>
<accession>A0A7W3R8A1</accession>
<gene>
    <name evidence="7" type="ORF">HNR21_002990</name>
</gene>
<evidence type="ECO:0000313" key="8">
    <source>
        <dbReference type="Proteomes" id="UP000539313"/>
    </source>
</evidence>
<evidence type="ECO:0000256" key="3">
    <source>
        <dbReference type="ARBA" id="ARBA00022692"/>
    </source>
</evidence>
<dbReference type="Pfam" id="PF02361">
    <property type="entry name" value="CbiQ"/>
    <property type="match status" value="1"/>
</dbReference>
<dbReference type="AlphaFoldDB" id="A0A7W3R8A1"/>
<dbReference type="EMBL" id="JACJII010000001">
    <property type="protein sequence ID" value="MBA9004108.1"/>
    <property type="molecule type" value="Genomic_DNA"/>
</dbReference>
<evidence type="ECO:0000256" key="5">
    <source>
        <dbReference type="ARBA" id="ARBA00023136"/>
    </source>
</evidence>
<dbReference type="NCBIfam" id="TIGR02454">
    <property type="entry name" value="ECF_T_CbiQ"/>
    <property type="match status" value="1"/>
</dbReference>
<dbReference type="GO" id="GO:0043190">
    <property type="term" value="C:ATP-binding cassette (ABC) transporter complex"/>
    <property type="evidence" value="ECO:0007669"/>
    <property type="project" value="InterPro"/>
</dbReference>
<organism evidence="7 8">
    <name type="scientific">Thermomonospora cellulosilytica</name>
    <dbReference type="NCBI Taxonomy" id="1411118"/>
    <lineage>
        <taxon>Bacteria</taxon>
        <taxon>Bacillati</taxon>
        <taxon>Actinomycetota</taxon>
        <taxon>Actinomycetes</taxon>
        <taxon>Streptosporangiales</taxon>
        <taxon>Thermomonosporaceae</taxon>
        <taxon>Thermomonospora</taxon>
    </lineage>
</organism>
<evidence type="ECO:0000256" key="1">
    <source>
        <dbReference type="ARBA" id="ARBA00004651"/>
    </source>
</evidence>
<feature type="transmembrane region" description="Helical" evidence="6">
    <location>
        <begin position="232"/>
        <end position="252"/>
    </location>
</feature>
<protein>
    <submittedName>
        <fullName evidence="7">Cobalt/nickel transport system permease protein</fullName>
    </submittedName>
</protein>
<keyword evidence="2" id="KW-1003">Cell membrane</keyword>
<reference evidence="7 8" key="1">
    <citation type="submission" date="2020-08" db="EMBL/GenBank/DDBJ databases">
        <title>Sequencing the genomes of 1000 actinobacteria strains.</title>
        <authorList>
            <person name="Klenk H.-P."/>
        </authorList>
    </citation>
    <scope>NUCLEOTIDE SEQUENCE [LARGE SCALE GENOMIC DNA]</scope>
    <source>
        <strain evidence="7 8">DSM 45823</strain>
    </source>
</reference>
<dbReference type="CDD" id="cd16914">
    <property type="entry name" value="EcfT"/>
    <property type="match status" value="1"/>
</dbReference>
<keyword evidence="3 6" id="KW-0812">Transmembrane</keyword>
<comment type="subcellular location">
    <subcellularLocation>
        <location evidence="1">Cell membrane</location>
        <topology evidence="1">Multi-pass membrane protein</topology>
    </subcellularLocation>
</comment>
<feature type="transmembrane region" description="Helical" evidence="6">
    <location>
        <begin position="43"/>
        <end position="64"/>
    </location>
</feature>
<evidence type="ECO:0000256" key="6">
    <source>
        <dbReference type="SAM" id="Phobius"/>
    </source>
</evidence>
<keyword evidence="4 6" id="KW-1133">Transmembrane helix</keyword>
<dbReference type="PANTHER" id="PTHR34857:SF2">
    <property type="entry name" value="SLL0384 PROTEIN"/>
    <property type="match status" value="1"/>
</dbReference>
<evidence type="ECO:0000256" key="4">
    <source>
        <dbReference type="ARBA" id="ARBA00022989"/>
    </source>
</evidence>
<dbReference type="InterPro" id="IPR003339">
    <property type="entry name" value="ABC/ECF_trnsptr_transmembrane"/>
</dbReference>
<feature type="transmembrane region" description="Helical" evidence="6">
    <location>
        <begin position="108"/>
        <end position="129"/>
    </location>
</feature>
<sequence length="253" mass="27080">MDGLGRRLHRPGDTPVHRLPPQCKLAAAGLFVLAVVSTPREAVWAFGVYAVLLAAVAAAARVPAGFVLRRMAIEVPFVVFAVLLPFVAQGPRVEVLGVALSESGLWSAWNVLAKASLGTAASVLLAATTELRQLLLGLERLRLPSLLVQIAAFMVRYADVIVGEMRRMKVARAARGFEARDVRAFGVLARSAGALFLRSYERGERVHLAMLSRGYEGRMPVLHDAAATRAQWAAAAVLPALAALVASGAWMVR</sequence>
<dbReference type="PANTHER" id="PTHR34857">
    <property type="entry name" value="SLL0384 PROTEIN"/>
    <property type="match status" value="1"/>
</dbReference>
<dbReference type="InterPro" id="IPR012809">
    <property type="entry name" value="ECF_CbiQ"/>
</dbReference>
<keyword evidence="8" id="KW-1185">Reference proteome</keyword>
<evidence type="ECO:0000256" key="2">
    <source>
        <dbReference type="ARBA" id="ARBA00022475"/>
    </source>
</evidence>
<comment type="caution">
    <text evidence="7">The sequence shown here is derived from an EMBL/GenBank/DDBJ whole genome shotgun (WGS) entry which is preliminary data.</text>
</comment>
<proteinExistence type="predicted"/>
<feature type="transmembrane region" description="Helical" evidence="6">
    <location>
        <begin position="71"/>
        <end position="88"/>
    </location>
</feature>
<name>A0A7W3R8A1_9ACTN</name>